<keyword evidence="1" id="KW-0732">Signal</keyword>
<dbReference type="Proteomes" id="UP000593561">
    <property type="component" value="Unassembled WGS sequence"/>
</dbReference>
<evidence type="ECO:0000313" key="3">
    <source>
        <dbReference type="Proteomes" id="UP000593561"/>
    </source>
</evidence>
<name>A0A7J8TKX9_GOSDV</name>
<feature type="chain" id="PRO_5029567239" evidence="1">
    <location>
        <begin position="18"/>
        <end position="89"/>
    </location>
</feature>
<proteinExistence type="predicted"/>
<reference evidence="2 3" key="1">
    <citation type="journal article" date="2019" name="Genome Biol. Evol.">
        <title>Insights into the evolution of the New World diploid cottons (Gossypium, subgenus Houzingenia) based on genome sequencing.</title>
        <authorList>
            <person name="Grover C.E."/>
            <person name="Arick M.A. 2nd"/>
            <person name="Thrash A."/>
            <person name="Conover J.L."/>
            <person name="Sanders W.S."/>
            <person name="Peterson D.G."/>
            <person name="Frelichowski J.E."/>
            <person name="Scheffler J.A."/>
            <person name="Scheffler B.E."/>
            <person name="Wendel J.F."/>
        </authorList>
    </citation>
    <scope>NUCLEOTIDE SEQUENCE [LARGE SCALE GENOMIC DNA]</scope>
    <source>
        <strain evidence="2">27</strain>
        <tissue evidence="2">Leaf</tissue>
    </source>
</reference>
<comment type="caution">
    <text evidence="2">The sequence shown here is derived from an EMBL/GenBank/DDBJ whole genome shotgun (WGS) entry which is preliminary data.</text>
</comment>
<evidence type="ECO:0000256" key="1">
    <source>
        <dbReference type="SAM" id="SignalP"/>
    </source>
</evidence>
<sequence length="89" mass="10111">WLVVVVVAAAAAVVVVSKNGCHWFKAVVEEFLHQFTMEICCALEAWAPEPHVSFSFKRSFIMAESQFFFYTIMVSTHTTFGINEYLINS</sequence>
<feature type="non-terminal residue" evidence="2">
    <location>
        <position position="1"/>
    </location>
</feature>
<dbReference type="EMBL" id="JABFAC010268361">
    <property type="protein sequence ID" value="MBA0638771.1"/>
    <property type="molecule type" value="Genomic_DNA"/>
</dbReference>
<dbReference type="AlphaFoldDB" id="A0A7J8TKX9"/>
<evidence type="ECO:0000313" key="2">
    <source>
        <dbReference type="EMBL" id="MBA0638771.1"/>
    </source>
</evidence>
<accession>A0A7J8TKX9</accession>
<keyword evidence="3" id="KW-1185">Reference proteome</keyword>
<gene>
    <name evidence="2" type="ORF">Godav_029349</name>
</gene>
<organism evidence="2 3">
    <name type="scientific">Gossypium davidsonii</name>
    <name type="common">Davidson's cotton</name>
    <name type="synonym">Gossypium klotzschianum subsp. davidsonii</name>
    <dbReference type="NCBI Taxonomy" id="34287"/>
    <lineage>
        <taxon>Eukaryota</taxon>
        <taxon>Viridiplantae</taxon>
        <taxon>Streptophyta</taxon>
        <taxon>Embryophyta</taxon>
        <taxon>Tracheophyta</taxon>
        <taxon>Spermatophyta</taxon>
        <taxon>Magnoliopsida</taxon>
        <taxon>eudicotyledons</taxon>
        <taxon>Gunneridae</taxon>
        <taxon>Pentapetalae</taxon>
        <taxon>rosids</taxon>
        <taxon>malvids</taxon>
        <taxon>Malvales</taxon>
        <taxon>Malvaceae</taxon>
        <taxon>Malvoideae</taxon>
        <taxon>Gossypium</taxon>
    </lineage>
</organism>
<protein>
    <submittedName>
        <fullName evidence="2">Uncharacterized protein</fullName>
    </submittedName>
</protein>
<feature type="signal peptide" evidence="1">
    <location>
        <begin position="1"/>
        <end position="17"/>
    </location>
</feature>